<protein>
    <submittedName>
        <fullName evidence="2">Uncharacterized protein</fullName>
    </submittedName>
</protein>
<dbReference type="AlphaFoldDB" id="A0A381Z923"/>
<evidence type="ECO:0000256" key="1">
    <source>
        <dbReference type="SAM" id="Coils"/>
    </source>
</evidence>
<keyword evidence="1" id="KW-0175">Coiled coil</keyword>
<evidence type="ECO:0000313" key="2">
    <source>
        <dbReference type="EMBL" id="SVA85624.1"/>
    </source>
</evidence>
<accession>A0A381Z923</accession>
<organism evidence="2">
    <name type="scientific">marine metagenome</name>
    <dbReference type="NCBI Taxonomy" id="408172"/>
    <lineage>
        <taxon>unclassified sequences</taxon>
        <taxon>metagenomes</taxon>
        <taxon>ecological metagenomes</taxon>
    </lineage>
</organism>
<sequence length="110" mass="12386">MVLTGTCVNCRHKFRVGEGKWVHRDVTKMDETGRPGDFATQSEEYCEKCQQTTPRPTVGQEEFHTIHKASHAGSWTLAGAQDYMQKKHEAEDRVRAAAAKAAAKKRKGKR</sequence>
<name>A0A381Z923_9ZZZZ</name>
<gene>
    <name evidence="2" type="ORF">METZ01_LOCUS138478</name>
</gene>
<proteinExistence type="predicted"/>
<dbReference type="EMBL" id="UINC01020380">
    <property type="protein sequence ID" value="SVA85624.1"/>
    <property type="molecule type" value="Genomic_DNA"/>
</dbReference>
<reference evidence="2" key="1">
    <citation type="submission" date="2018-05" db="EMBL/GenBank/DDBJ databases">
        <authorList>
            <person name="Lanie J.A."/>
            <person name="Ng W.-L."/>
            <person name="Kazmierczak K.M."/>
            <person name="Andrzejewski T.M."/>
            <person name="Davidsen T.M."/>
            <person name="Wayne K.J."/>
            <person name="Tettelin H."/>
            <person name="Glass J.I."/>
            <person name="Rusch D."/>
            <person name="Podicherti R."/>
            <person name="Tsui H.-C.T."/>
            <person name="Winkler M.E."/>
        </authorList>
    </citation>
    <scope>NUCLEOTIDE SEQUENCE</scope>
</reference>
<feature type="coiled-coil region" evidence="1">
    <location>
        <begin position="80"/>
        <end position="107"/>
    </location>
</feature>